<evidence type="ECO:0008006" key="2">
    <source>
        <dbReference type="Google" id="ProtNLM"/>
    </source>
</evidence>
<gene>
    <name evidence="1" type="ORF">KL86CLO1_13012</name>
</gene>
<dbReference type="PANTHER" id="PTHR48098">
    <property type="entry name" value="ENTEROCHELIN ESTERASE-RELATED"/>
    <property type="match status" value="1"/>
</dbReference>
<dbReference type="InterPro" id="IPR050583">
    <property type="entry name" value="Mycobacterial_A85_antigen"/>
</dbReference>
<dbReference type="GO" id="GO:0016747">
    <property type="term" value="F:acyltransferase activity, transferring groups other than amino-acyl groups"/>
    <property type="evidence" value="ECO:0007669"/>
    <property type="project" value="TreeGrafter"/>
</dbReference>
<dbReference type="Gene3D" id="3.40.50.1820">
    <property type="entry name" value="alpha/beta hydrolase"/>
    <property type="match status" value="1"/>
</dbReference>
<dbReference type="EMBL" id="FLUN01000001">
    <property type="protein sequence ID" value="SBW10719.1"/>
    <property type="molecule type" value="Genomic_DNA"/>
</dbReference>
<reference evidence="1" key="1">
    <citation type="submission" date="2016-04" db="EMBL/GenBank/DDBJ databases">
        <authorList>
            <person name="Evans L.H."/>
            <person name="Alamgir A."/>
            <person name="Owens N."/>
            <person name="Weber N.D."/>
            <person name="Virtaneva K."/>
            <person name="Barbian K."/>
            <person name="Babar A."/>
            <person name="Rosenke K."/>
        </authorList>
    </citation>
    <scope>NUCLEOTIDE SEQUENCE</scope>
    <source>
        <strain evidence="1">86</strain>
    </source>
</reference>
<name>A0A212KGE4_9FIRM</name>
<proteinExistence type="predicted"/>
<dbReference type="InterPro" id="IPR000801">
    <property type="entry name" value="Esterase-like"/>
</dbReference>
<dbReference type="InterPro" id="IPR029058">
    <property type="entry name" value="AB_hydrolase_fold"/>
</dbReference>
<sequence>MTLCTCNFFSKVLKNHVSVNVLIPSLPDNDCLHASYDEIYPGGRLYKTLYLLHGALDDYSCWLRHTAIERYAEEKGIAVVMPSGQNGFYSNAKYGLDYFDFITEELPRFVQGTFHLSSRREDNYIAGPSMGGYGATKCALSRPDLFAAFADLSGAVDPGDLEPRMKSMGFDFFRYDLIFGGSEQVTGTKDDLYQLARALKNAAQKPAAWVFCGLEDTANYDMNRRLYDALAASGFQSTFHDGHGGHNWPYWDACIKTFLEELPF</sequence>
<dbReference type="AlphaFoldDB" id="A0A212KGE4"/>
<protein>
    <recommendedName>
        <fullName evidence="2">Esterase</fullName>
    </recommendedName>
</protein>
<organism evidence="1">
    <name type="scientific">uncultured Eubacteriales bacterium</name>
    <dbReference type="NCBI Taxonomy" id="172733"/>
    <lineage>
        <taxon>Bacteria</taxon>
        <taxon>Bacillati</taxon>
        <taxon>Bacillota</taxon>
        <taxon>Clostridia</taxon>
        <taxon>Eubacteriales</taxon>
        <taxon>environmental samples</taxon>
    </lineage>
</organism>
<dbReference type="SUPFAM" id="SSF53474">
    <property type="entry name" value="alpha/beta-Hydrolases"/>
    <property type="match status" value="1"/>
</dbReference>
<accession>A0A212KGE4</accession>
<dbReference type="PANTHER" id="PTHR48098:SF1">
    <property type="entry name" value="DIACYLGLYCEROL ACYLTRANSFERASE_MYCOLYLTRANSFERASE AG85A"/>
    <property type="match status" value="1"/>
</dbReference>
<dbReference type="Pfam" id="PF00756">
    <property type="entry name" value="Esterase"/>
    <property type="match status" value="1"/>
</dbReference>
<evidence type="ECO:0000313" key="1">
    <source>
        <dbReference type="EMBL" id="SBW10719.1"/>
    </source>
</evidence>